<feature type="compositionally biased region" description="Low complexity" evidence="1">
    <location>
        <begin position="424"/>
        <end position="445"/>
    </location>
</feature>
<feature type="compositionally biased region" description="Polar residues" evidence="1">
    <location>
        <begin position="615"/>
        <end position="642"/>
    </location>
</feature>
<dbReference type="RefSeq" id="XP_013250346.1">
    <property type="nucleotide sequence ID" value="XM_013394892.1"/>
</dbReference>
<feature type="compositionally biased region" description="Basic and acidic residues" evidence="1">
    <location>
        <begin position="91"/>
        <end position="100"/>
    </location>
</feature>
<feature type="compositionally biased region" description="Polar residues" evidence="1">
    <location>
        <begin position="80"/>
        <end position="89"/>
    </location>
</feature>
<protein>
    <submittedName>
        <fullName evidence="2">Uncharacterized protein</fullName>
    </submittedName>
</protein>
<dbReference type="GeneID" id="25269192"/>
<gene>
    <name evidence="2" type="ORF">EAH_00011220</name>
</gene>
<evidence type="ECO:0000313" key="2">
    <source>
        <dbReference type="EMBL" id="CDI79571.1"/>
    </source>
</evidence>
<dbReference type="OMA" id="PIKIMRE"/>
<evidence type="ECO:0000313" key="3">
    <source>
        <dbReference type="Proteomes" id="UP000018050"/>
    </source>
</evidence>
<keyword evidence="3" id="KW-1185">Reference proteome</keyword>
<evidence type="ECO:0000256" key="1">
    <source>
        <dbReference type="SAM" id="MobiDB-lite"/>
    </source>
</evidence>
<dbReference type="Proteomes" id="UP000018050">
    <property type="component" value="Unassembled WGS sequence"/>
</dbReference>
<dbReference type="VEuPathDB" id="ToxoDB:EAH_00011220"/>
<feature type="region of interest" description="Disordered" evidence="1">
    <location>
        <begin position="590"/>
        <end position="642"/>
    </location>
</feature>
<feature type="compositionally biased region" description="Basic and acidic residues" evidence="1">
    <location>
        <begin position="871"/>
        <end position="883"/>
    </location>
</feature>
<dbReference type="OrthoDB" id="332971at2759"/>
<feature type="region of interest" description="Disordered" evidence="1">
    <location>
        <begin position="797"/>
        <end position="916"/>
    </location>
</feature>
<feature type="compositionally biased region" description="Polar residues" evidence="1">
    <location>
        <begin position="101"/>
        <end position="115"/>
    </location>
</feature>
<feature type="compositionally biased region" description="Polar residues" evidence="1">
    <location>
        <begin position="156"/>
        <end position="177"/>
    </location>
</feature>
<organism evidence="2 3">
    <name type="scientific">Eimeria acervulina</name>
    <name type="common">Coccidian parasite</name>
    <dbReference type="NCBI Taxonomy" id="5801"/>
    <lineage>
        <taxon>Eukaryota</taxon>
        <taxon>Sar</taxon>
        <taxon>Alveolata</taxon>
        <taxon>Apicomplexa</taxon>
        <taxon>Conoidasida</taxon>
        <taxon>Coccidia</taxon>
        <taxon>Eucoccidiorida</taxon>
        <taxon>Eimeriorina</taxon>
        <taxon>Eimeriidae</taxon>
        <taxon>Eimeria</taxon>
    </lineage>
</organism>
<sequence length="916" mass="94930">MSVPPPLSALNSGKKAQGPPGLKGGPLNPPKKLPLLRAPKLPPAPPSAAAGKRPLPLPLQRGPPPAAAAKAAPDEEAVSVSESTEQGLPSRTEESPKDASECSSGSPQRTLSGSRLTGDGGPPSRGPSGSVEQPSSVTEEQSSPVDESQHDGAPSSDRQQQQQSKEAPGASNSTPPLKTSEEAELSSPVSRVSSPEAEDEKQKSAKGTQAECAVVSGKGAPKARGPSRPNTGAVAAQSGDNKEVKKGSLHVPAEAQLPPADAPSKDLGSPQVPQAQHLKGVSNGGPSQVPLPSHVLQQIETDSHDRPSPDPYSSLIRQMFSRSWEALEAPTAPLGSPGGPPFQYTVAGGALASTWCTCSGTLAGGSIPGGSCCCACCTPSCMHAAGGFLPQQQQLVQQHQQQRLLLPLDGVPLGLSVTPHLGAPQSDLQPQQQQELKNQGQQQQRQPLTAINFDFDLIPAEATGEIDESEESDLEGLDHRWGMVSGDSRWAKVTSETRLNPPPPLVSPRYFSLSGGNRLGVAGPSYRSLYTRPRRYKMGNTYCKHYQLPTVSALLRAGMPEFLRKRPIKIMREGSCKFLHANATLPLSVQQAQTSTEQGEGAPHAAAAAAAAQISAGQPQEQQSPTQDNLPPSLTQSWQQRGVCQHEGSEYLGHPVYGPPHLHPLVATAPSYPCFFMGGPQQAGVSLPPHAHMGASISQIHGGPSIWQPGQPVLGGPHMGSPPPSGGPPGVYWSGHAGAPTGWIGPPGSSNTGCFFASTQPCAAVQQQMHGGPCREGPFHCRGSSCADSSFVLSQKEKAAKTAKGHPGYPTTTKDGECKQQSGGKGPSVAEAAAAQNDGEVPAAAGSPAANGSSKTPTGATQTAAASQNSKGEKSSSREHTGADGKALGRSCRSLLSRGKSKGEVHNYLRHLSKAI</sequence>
<feature type="compositionally biased region" description="Pro residues" evidence="1">
    <location>
        <begin position="55"/>
        <end position="66"/>
    </location>
</feature>
<feature type="compositionally biased region" description="Low complexity" evidence="1">
    <location>
        <begin position="842"/>
        <end position="854"/>
    </location>
</feature>
<dbReference type="AlphaFoldDB" id="U6GH61"/>
<feature type="compositionally biased region" description="Polar residues" evidence="1">
    <location>
        <begin position="131"/>
        <end position="146"/>
    </location>
</feature>
<feature type="region of interest" description="Disordered" evidence="1">
    <location>
        <begin position="1"/>
        <end position="291"/>
    </location>
</feature>
<feature type="compositionally biased region" description="Polar residues" evidence="1">
    <location>
        <begin position="855"/>
        <end position="870"/>
    </location>
</feature>
<reference evidence="2" key="2">
    <citation type="submission" date="2013-10" db="EMBL/GenBank/DDBJ databases">
        <authorList>
            <person name="Aslett M."/>
        </authorList>
    </citation>
    <scope>NUCLEOTIDE SEQUENCE</scope>
    <source>
        <strain evidence="2">Houghton</strain>
    </source>
</reference>
<dbReference type="EMBL" id="HG671044">
    <property type="protein sequence ID" value="CDI79571.1"/>
    <property type="molecule type" value="Genomic_DNA"/>
</dbReference>
<accession>U6GH61</accession>
<reference evidence="2" key="1">
    <citation type="submission" date="2013-10" db="EMBL/GenBank/DDBJ databases">
        <title>Genomic analysis of the causative agents of coccidiosis in chickens.</title>
        <authorList>
            <person name="Reid A.J."/>
            <person name="Blake D."/>
            <person name="Billington K."/>
            <person name="Browne H."/>
            <person name="Dunn M."/>
            <person name="Hung S."/>
            <person name="Kawahara F."/>
            <person name="Miranda-Saavedra D."/>
            <person name="Mourier T."/>
            <person name="Nagra H."/>
            <person name="Otto T.D."/>
            <person name="Rawlings N."/>
            <person name="Sanchez A."/>
            <person name="Sanders M."/>
            <person name="Subramaniam C."/>
            <person name="Tay Y."/>
            <person name="Dear P."/>
            <person name="Doerig C."/>
            <person name="Gruber A."/>
            <person name="Parkinson J."/>
            <person name="Shirley M."/>
            <person name="Wan K.L."/>
            <person name="Berriman M."/>
            <person name="Tomley F."/>
            <person name="Pain A."/>
        </authorList>
    </citation>
    <scope>NUCLEOTIDE SEQUENCE</scope>
    <source>
        <strain evidence="2">Houghton</strain>
    </source>
</reference>
<feature type="region of interest" description="Disordered" evidence="1">
    <location>
        <begin position="416"/>
        <end position="445"/>
    </location>
</feature>
<name>U6GH61_EIMAC</name>
<proteinExistence type="predicted"/>